<protein>
    <submittedName>
        <fullName evidence="2">Phage holin family protein</fullName>
    </submittedName>
</protein>
<dbReference type="PANTHER" id="PTHR37309">
    <property type="entry name" value="SLR0284 PROTEIN"/>
    <property type="match status" value="1"/>
</dbReference>
<name>A0A7C9TJJ6_9BURK</name>
<dbReference type="Pfam" id="PF04020">
    <property type="entry name" value="Phage_holin_4_2"/>
    <property type="match status" value="1"/>
</dbReference>
<sequence length="120" mass="12437">MKLLLRWGLLAAALLLVAHLDIGVSVNSYGAALVAACVLGLLNLLARPVLVLLTLPVTVLTLGLFLFVINAALFWLAAEVLEGLAVEGFGAALLGSLIYSLCGLVIGTALDSLTAPRRTD</sequence>
<feature type="transmembrane region" description="Helical" evidence="1">
    <location>
        <begin position="89"/>
        <end position="110"/>
    </location>
</feature>
<accession>A0A7C9TJJ6</accession>
<dbReference type="AlphaFoldDB" id="A0A7C9TJJ6"/>
<feature type="transmembrane region" description="Helical" evidence="1">
    <location>
        <begin position="53"/>
        <end position="77"/>
    </location>
</feature>
<reference evidence="2 3" key="1">
    <citation type="submission" date="2020-02" db="EMBL/GenBank/DDBJ databases">
        <title>Ideonella bacterium strain TBM-1.</title>
        <authorList>
            <person name="Chen W.-M."/>
        </authorList>
    </citation>
    <scope>NUCLEOTIDE SEQUENCE [LARGE SCALE GENOMIC DNA]</scope>
    <source>
        <strain evidence="2 3">TBM-1</strain>
    </source>
</reference>
<dbReference type="RefSeq" id="WP_163456853.1">
    <property type="nucleotide sequence ID" value="NZ_JAAGOH010000006.1"/>
</dbReference>
<evidence type="ECO:0000313" key="3">
    <source>
        <dbReference type="Proteomes" id="UP000484255"/>
    </source>
</evidence>
<gene>
    <name evidence="2" type="ORF">G3A44_07315</name>
</gene>
<evidence type="ECO:0000313" key="2">
    <source>
        <dbReference type="EMBL" id="NDY91003.1"/>
    </source>
</evidence>
<keyword evidence="3" id="KW-1185">Reference proteome</keyword>
<organism evidence="2 3">
    <name type="scientific">Ideonella livida</name>
    <dbReference type="NCBI Taxonomy" id="2707176"/>
    <lineage>
        <taxon>Bacteria</taxon>
        <taxon>Pseudomonadati</taxon>
        <taxon>Pseudomonadota</taxon>
        <taxon>Betaproteobacteria</taxon>
        <taxon>Burkholderiales</taxon>
        <taxon>Sphaerotilaceae</taxon>
        <taxon>Ideonella</taxon>
    </lineage>
</organism>
<keyword evidence="1" id="KW-0472">Membrane</keyword>
<dbReference type="InterPro" id="IPR007165">
    <property type="entry name" value="Phage_holin_4_2"/>
</dbReference>
<evidence type="ECO:0000256" key="1">
    <source>
        <dbReference type="SAM" id="Phobius"/>
    </source>
</evidence>
<feature type="transmembrane region" description="Helical" evidence="1">
    <location>
        <begin position="28"/>
        <end position="46"/>
    </location>
</feature>
<dbReference type="EMBL" id="JAAGOH010000006">
    <property type="protein sequence ID" value="NDY91003.1"/>
    <property type="molecule type" value="Genomic_DNA"/>
</dbReference>
<dbReference type="PANTHER" id="PTHR37309:SF1">
    <property type="entry name" value="SLR0284 PROTEIN"/>
    <property type="match status" value="1"/>
</dbReference>
<keyword evidence="1" id="KW-0812">Transmembrane</keyword>
<proteinExistence type="predicted"/>
<keyword evidence="1" id="KW-1133">Transmembrane helix</keyword>
<dbReference type="Proteomes" id="UP000484255">
    <property type="component" value="Unassembled WGS sequence"/>
</dbReference>
<comment type="caution">
    <text evidence="2">The sequence shown here is derived from an EMBL/GenBank/DDBJ whole genome shotgun (WGS) entry which is preliminary data.</text>
</comment>